<keyword evidence="2" id="KW-1185">Reference proteome</keyword>
<dbReference type="AlphaFoldDB" id="A0AAV7H4A8"/>
<sequence>MDMLSNTIYILEHNESIRSIFRGLNHCLQASKQKPGKTLNQKSNLSVVVSSDLILKENK</sequence>
<accession>A0AAV7H4A8</accession>
<reference evidence="1 2" key="1">
    <citation type="journal article" date="2021" name="Hortic Res">
        <title>Chromosome-scale assembly of the Dendrobium chrysotoxum genome enhances the understanding of orchid evolution.</title>
        <authorList>
            <person name="Zhang Y."/>
            <person name="Zhang G.Q."/>
            <person name="Zhang D."/>
            <person name="Liu X.D."/>
            <person name="Xu X.Y."/>
            <person name="Sun W.H."/>
            <person name="Yu X."/>
            <person name="Zhu X."/>
            <person name="Wang Z.W."/>
            <person name="Zhao X."/>
            <person name="Zhong W.Y."/>
            <person name="Chen H."/>
            <person name="Yin W.L."/>
            <person name="Huang T."/>
            <person name="Niu S.C."/>
            <person name="Liu Z.J."/>
        </authorList>
    </citation>
    <scope>NUCLEOTIDE SEQUENCE [LARGE SCALE GENOMIC DNA]</scope>
    <source>
        <strain evidence="1">Lindl</strain>
    </source>
</reference>
<proteinExistence type="predicted"/>
<dbReference type="EMBL" id="JAGFBR010000008">
    <property type="protein sequence ID" value="KAH0463147.1"/>
    <property type="molecule type" value="Genomic_DNA"/>
</dbReference>
<protein>
    <submittedName>
        <fullName evidence="1">Uncharacterized protein</fullName>
    </submittedName>
</protein>
<organism evidence="1 2">
    <name type="scientific">Dendrobium chrysotoxum</name>
    <name type="common">Orchid</name>
    <dbReference type="NCBI Taxonomy" id="161865"/>
    <lineage>
        <taxon>Eukaryota</taxon>
        <taxon>Viridiplantae</taxon>
        <taxon>Streptophyta</taxon>
        <taxon>Embryophyta</taxon>
        <taxon>Tracheophyta</taxon>
        <taxon>Spermatophyta</taxon>
        <taxon>Magnoliopsida</taxon>
        <taxon>Liliopsida</taxon>
        <taxon>Asparagales</taxon>
        <taxon>Orchidaceae</taxon>
        <taxon>Epidendroideae</taxon>
        <taxon>Malaxideae</taxon>
        <taxon>Dendrobiinae</taxon>
        <taxon>Dendrobium</taxon>
    </lineage>
</organism>
<evidence type="ECO:0000313" key="1">
    <source>
        <dbReference type="EMBL" id="KAH0463147.1"/>
    </source>
</evidence>
<comment type="caution">
    <text evidence="1">The sequence shown here is derived from an EMBL/GenBank/DDBJ whole genome shotgun (WGS) entry which is preliminary data.</text>
</comment>
<evidence type="ECO:0000313" key="2">
    <source>
        <dbReference type="Proteomes" id="UP000775213"/>
    </source>
</evidence>
<name>A0AAV7H4A8_DENCH</name>
<dbReference type="Proteomes" id="UP000775213">
    <property type="component" value="Unassembled WGS sequence"/>
</dbReference>
<gene>
    <name evidence="1" type="ORF">IEQ34_007729</name>
</gene>